<gene>
    <name evidence="6" type="primary">pdtA</name>
    <name evidence="6" type="ORF">GCM10009716_37240</name>
</gene>
<accession>A0ABP5B1S1</accession>
<evidence type="ECO:0000256" key="2">
    <source>
        <dbReference type="SAM" id="MobiDB-lite"/>
    </source>
</evidence>
<dbReference type="GO" id="GO:0016740">
    <property type="term" value="F:transferase activity"/>
    <property type="evidence" value="ECO:0007669"/>
    <property type="project" value="UniProtKB-KW"/>
</dbReference>
<feature type="domain" description="Cell envelope-related transcriptional attenuator" evidence="4">
    <location>
        <begin position="309"/>
        <end position="444"/>
    </location>
</feature>
<organism evidence="6 7">
    <name type="scientific">Streptomyces sodiiphilus</name>
    <dbReference type="NCBI Taxonomy" id="226217"/>
    <lineage>
        <taxon>Bacteria</taxon>
        <taxon>Bacillati</taxon>
        <taxon>Actinomycetota</taxon>
        <taxon>Actinomycetes</taxon>
        <taxon>Kitasatosporales</taxon>
        <taxon>Streptomycetaceae</taxon>
        <taxon>Streptomyces</taxon>
    </lineage>
</organism>
<keyword evidence="3" id="KW-1133">Transmembrane helix</keyword>
<keyword evidence="3" id="KW-0812">Transmembrane</keyword>
<dbReference type="InterPro" id="IPR004474">
    <property type="entry name" value="LytR_CpsA_psr"/>
</dbReference>
<dbReference type="Proteomes" id="UP001501303">
    <property type="component" value="Unassembled WGS sequence"/>
</dbReference>
<evidence type="ECO:0000313" key="6">
    <source>
        <dbReference type="EMBL" id="GAA1925530.1"/>
    </source>
</evidence>
<dbReference type="RefSeq" id="WP_344263841.1">
    <property type="nucleotide sequence ID" value="NZ_BAAAMJ010000043.1"/>
</dbReference>
<dbReference type="Pfam" id="PF13399">
    <property type="entry name" value="LytR_C"/>
    <property type="match status" value="1"/>
</dbReference>
<dbReference type="InterPro" id="IPR027381">
    <property type="entry name" value="LytR/CpsA/Psr_C"/>
</dbReference>
<dbReference type="PANTHER" id="PTHR33392:SF6">
    <property type="entry name" value="POLYISOPRENYL-TEICHOIC ACID--PEPTIDOGLYCAN TEICHOIC ACID TRANSFERASE TAGU"/>
    <property type="match status" value="1"/>
</dbReference>
<evidence type="ECO:0000256" key="1">
    <source>
        <dbReference type="ARBA" id="ARBA00006068"/>
    </source>
</evidence>
<feature type="compositionally biased region" description="Low complexity" evidence="2">
    <location>
        <begin position="47"/>
        <end position="77"/>
    </location>
</feature>
<evidence type="ECO:0000256" key="3">
    <source>
        <dbReference type="SAM" id="Phobius"/>
    </source>
</evidence>
<name>A0ABP5B1S1_9ACTN</name>
<feature type="transmembrane region" description="Helical" evidence="3">
    <location>
        <begin position="249"/>
        <end position="267"/>
    </location>
</feature>
<evidence type="ECO:0000259" key="4">
    <source>
        <dbReference type="Pfam" id="PF03816"/>
    </source>
</evidence>
<feature type="compositionally biased region" description="Low complexity" evidence="2">
    <location>
        <begin position="30"/>
        <end position="39"/>
    </location>
</feature>
<proteinExistence type="inferred from homology"/>
<keyword evidence="3" id="KW-0472">Membrane</keyword>
<dbReference type="InterPro" id="IPR050922">
    <property type="entry name" value="LytR/CpsA/Psr_CW_biosynth"/>
</dbReference>
<feature type="domain" description="LytR/CpsA/Psr regulator C-terminal" evidence="5">
    <location>
        <begin position="527"/>
        <end position="614"/>
    </location>
</feature>
<dbReference type="Pfam" id="PF03816">
    <property type="entry name" value="LytR_cpsA_psr"/>
    <property type="match status" value="1"/>
</dbReference>
<dbReference type="Gene3D" id="3.40.630.190">
    <property type="entry name" value="LCP protein"/>
    <property type="match status" value="1"/>
</dbReference>
<reference evidence="7" key="1">
    <citation type="journal article" date="2019" name="Int. J. Syst. Evol. Microbiol.">
        <title>The Global Catalogue of Microorganisms (GCM) 10K type strain sequencing project: providing services to taxonomists for standard genome sequencing and annotation.</title>
        <authorList>
            <consortium name="The Broad Institute Genomics Platform"/>
            <consortium name="The Broad Institute Genome Sequencing Center for Infectious Disease"/>
            <person name="Wu L."/>
            <person name="Ma J."/>
        </authorList>
    </citation>
    <scope>NUCLEOTIDE SEQUENCE [LARGE SCALE GENOMIC DNA]</scope>
    <source>
        <strain evidence="7">JCM 13581</strain>
    </source>
</reference>
<comment type="similarity">
    <text evidence="1">Belongs to the LytR/CpsA/Psr (LCP) family.</text>
</comment>
<protein>
    <submittedName>
        <fullName evidence="6">Polydiglycosylphosphate transferase PdtA</fullName>
    </submittedName>
</protein>
<keyword evidence="7" id="KW-1185">Reference proteome</keyword>
<dbReference type="EMBL" id="BAAAMJ010000043">
    <property type="protein sequence ID" value="GAA1925530.1"/>
    <property type="molecule type" value="Genomic_DNA"/>
</dbReference>
<dbReference type="PANTHER" id="PTHR33392">
    <property type="entry name" value="POLYISOPRENYL-TEICHOIC ACID--PEPTIDOGLYCAN TEICHOIC ACID TRANSFERASE TAGU"/>
    <property type="match status" value="1"/>
</dbReference>
<keyword evidence="6" id="KW-0808">Transferase</keyword>
<feature type="compositionally biased region" description="Basic and acidic residues" evidence="2">
    <location>
        <begin position="182"/>
        <end position="192"/>
    </location>
</feature>
<evidence type="ECO:0000313" key="7">
    <source>
        <dbReference type="Proteomes" id="UP001501303"/>
    </source>
</evidence>
<evidence type="ECO:0000259" key="5">
    <source>
        <dbReference type="Pfam" id="PF13399"/>
    </source>
</evidence>
<feature type="region of interest" description="Disordered" evidence="2">
    <location>
        <begin position="1"/>
        <end position="204"/>
    </location>
</feature>
<comment type="caution">
    <text evidence="6">The sequence shown here is derived from an EMBL/GenBank/DDBJ whole genome shotgun (WGS) entry which is preliminary data.</text>
</comment>
<sequence length="616" mass="65011">MNDRQDPYGQIYGYDEYGRPLYAPPPAAPGPAAGPDSGYGQDGGYGQQAYPQDPGGHAAHPQGQQQGYGYDTQTGYDTWAGQQQPVHEYHPGGQHSGYGTGDPQAGWGHGQGQQAPAPQQAGYGYGYDTGRQAPVREYDTGEQDYGYAYDTGGQAPVREPDPVPRQHPQQEPARPVVPGRRGSRDHGEHEDAPAGSGPGGRNDYRTEQFSFIEEEDEESEDVIDWMKFTESRTERREEAKRRGRSRRRLLVVALVLALLGSTGYLWYSDRLPFLPGPGGAEETGVVAEQRDVIVVHLRETRGPGTSTVLLVANETTGEGTAMLLPNELAVSPDSATTTLGQAVSGLGAAPVRDAVGGLLGAEIKGTWRLDTPYLEILVDVLGGIAVDTDTEVSDADGEVVVEQGEGVTLDGRSAVVYATHRAPDEPQSVQLQRFGQVLEAALGKMPGTKEGATGVVESLAQIADPSLPEAELGASLARLAGLAQSGSYTSVLLPVEQDGTLSEETADGLVMDVLGGTVSNAEPGSAARIAVRDASEDGSGGETARVALVNGGFSVVDVRATESARENSEVIYADEAHRETAVEVARTLGLPEDAVAQSDSTKNADVMIVLGDDYGD</sequence>
<feature type="compositionally biased region" description="Low complexity" evidence="2">
    <location>
        <begin position="112"/>
        <end position="122"/>
    </location>
</feature>